<evidence type="ECO:0000313" key="3">
    <source>
        <dbReference type="Proteomes" id="UP000440578"/>
    </source>
</evidence>
<evidence type="ECO:0000259" key="1">
    <source>
        <dbReference type="PROSITE" id="PS50206"/>
    </source>
</evidence>
<dbReference type="CDD" id="cd00158">
    <property type="entry name" value="RHOD"/>
    <property type="match status" value="1"/>
</dbReference>
<dbReference type="PROSITE" id="PS50206">
    <property type="entry name" value="RHODANESE_3"/>
    <property type="match status" value="1"/>
</dbReference>
<comment type="caution">
    <text evidence="2">The sequence shown here is derived from an EMBL/GenBank/DDBJ whole genome shotgun (WGS) entry which is preliminary data.</text>
</comment>
<organism evidence="2 3">
    <name type="scientific">Amphibalanus amphitrite</name>
    <name type="common">Striped barnacle</name>
    <name type="synonym">Balanus amphitrite</name>
    <dbReference type="NCBI Taxonomy" id="1232801"/>
    <lineage>
        <taxon>Eukaryota</taxon>
        <taxon>Metazoa</taxon>
        <taxon>Ecdysozoa</taxon>
        <taxon>Arthropoda</taxon>
        <taxon>Crustacea</taxon>
        <taxon>Multicrustacea</taxon>
        <taxon>Cirripedia</taxon>
        <taxon>Thoracica</taxon>
        <taxon>Thoracicalcarea</taxon>
        <taxon>Balanomorpha</taxon>
        <taxon>Balanoidea</taxon>
        <taxon>Balanidae</taxon>
        <taxon>Amphibalaninae</taxon>
        <taxon>Amphibalanus</taxon>
    </lineage>
</organism>
<keyword evidence="3" id="KW-1185">Reference proteome</keyword>
<dbReference type="SUPFAM" id="SSF52821">
    <property type="entry name" value="Rhodanese/Cell cycle control phosphatase"/>
    <property type="match status" value="1"/>
</dbReference>
<name>A0A6A4WLK3_AMPAM</name>
<protein>
    <recommendedName>
        <fullName evidence="1">Rhodanese domain-containing protein</fullName>
    </recommendedName>
</protein>
<reference evidence="2 3" key="1">
    <citation type="submission" date="2019-07" db="EMBL/GenBank/DDBJ databases">
        <title>Draft genome assembly of a fouling barnacle, Amphibalanus amphitrite (Darwin, 1854): The first reference genome for Thecostraca.</title>
        <authorList>
            <person name="Kim W."/>
        </authorList>
    </citation>
    <scope>NUCLEOTIDE SEQUENCE [LARGE SCALE GENOMIC DNA]</scope>
    <source>
        <strain evidence="2">SNU_AA5</strain>
        <tissue evidence="2">Soma without cirri and trophi</tissue>
    </source>
</reference>
<dbReference type="Gene3D" id="3.40.250.10">
    <property type="entry name" value="Rhodanese-like domain"/>
    <property type="match status" value="1"/>
</dbReference>
<dbReference type="Proteomes" id="UP000440578">
    <property type="component" value="Unassembled WGS sequence"/>
</dbReference>
<gene>
    <name evidence="2" type="ORF">FJT64_025179</name>
</gene>
<proteinExistence type="predicted"/>
<dbReference type="Pfam" id="PF00581">
    <property type="entry name" value="Rhodanese"/>
    <property type="match status" value="1"/>
</dbReference>
<evidence type="ECO:0000313" key="2">
    <source>
        <dbReference type="EMBL" id="KAF0302751.1"/>
    </source>
</evidence>
<dbReference type="InterPro" id="IPR001763">
    <property type="entry name" value="Rhodanese-like_dom"/>
</dbReference>
<accession>A0A6A4WLK3</accession>
<dbReference type="AlphaFoldDB" id="A0A6A4WLK3"/>
<sequence>MNILLYTIRKKFSGVQHVSTDTVYGWLVPRPRADLLLLDTRSAAEFGVSRLPGAVHLDPDSDDATVRRTLTRHLPPPAAGAERERTTIACYCSVGYRSSVTAQRLNALRAQPAAAEPPLPGYEAVNIEGSIFKWANEGKPLEGADGQPTRFVHPYDKIFGRLLDKSLWKFPEKQ</sequence>
<dbReference type="InterPro" id="IPR036873">
    <property type="entry name" value="Rhodanese-like_dom_sf"/>
</dbReference>
<dbReference type="SMART" id="SM00450">
    <property type="entry name" value="RHOD"/>
    <property type="match status" value="1"/>
</dbReference>
<dbReference type="EMBL" id="VIIS01001018">
    <property type="protein sequence ID" value="KAF0302751.1"/>
    <property type="molecule type" value="Genomic_DNA"/>
</dbReference>
<feature type="domain" description="Rhodanese" evidence="1">
    <location>
        <begin position="31"/>
        <end position="143"/>
    </location>
</feature>